<dbReference type="InterPro" id="IPR029069">
    <property type="entry name" value="HotDog_dom_sf"/>
</dbReference>
<dbReference type="NCBIfam" id="NF008868">
    <property type="entry name" value="PRK11903.1"/>
    <property type="match status" value="1"/>
</dbReference>
<dbReference type="InterPro" id="IPR002539">
    <property type="entry name" value="MaoC-like_dom"/>
</dbReference>
<dbReference type="PANTHER" id="PTHR43111:SF1">
    <property type="entry name" value="ALDEHYDE DEHYDROGENASE B-RELATED"/>
    <property type="match status" value="1"/>
</dbReference>
<dbReference type="AlphaFoldDB" id="A0A6M1SZ22"/>
<dbReference type="NCBIfam" id="TIGR02278">
    <property type="entry name" value="PaaN-DH"/>
    <property type="match status" value="1"/>
</dbReference>
<keyword evidence="5" id="KW-1185">Reference proteome</keyword>
<dbReference type="SUPFAM" id="SSF54637">
    <property type="entry name" value="Thioesterase/thiol ester dehydrase-isomerase"/>
    <property type="match status" value="1"/>
</dbReference>
<dbReference type="Pfam" id="PF01575">
    <property type="entry name" value="MaoC_dehydratas"/>
    <property type="match status" value="1"/>
</dbReference>
<dbReference type="Pfam" id="PF00171">
    <property type="entry name" value="Aldedh"/>
    <property type="match status" value="1"/>
</dbReference>
<proteinExistence type="predicted"/>
<dbReference type="InterPro" id="IPR016161">
    <property type="entry name" value="Ald_DH/histidinol_DH"/>
</dbReference>
<evidence type="ECO:0000256" key="1">
    <source>
        <dbReference type="ARBA" id="ARBA00023002"/>
    </source>
</evidence>
<evidence type="ECO:0000259" key="3">
    <source>
        <dbReference type="Pfam" id="PF01575"/>
    </source>
</evidence>
<dbReference type="GO" id="GO:0016620">
    <property type="term" value="F:oxidoreductase activity, acting on the aldehyde or oxo group of donors, NAD or NADP as acceptor"/>
    <property type="evidence" value="ECO:0007669"/>
    <property type="project" value="InterPro"/>
</dbReference>
<dbReference type="SUPFAM" id="SSF53720">
    <property type="entry name" value="ALDH-like"/>
    <property type="match status" value="1"/>
</dbReference>
<feature type="domain" description="Aldehyde dehydrogenase" evidence="2">
    <location>
        <begin position="14"/>
        <end position="436"/>
    </location>
</feature>
<keyword evidence="1" id="KW-0560">Oxidoreductase</keyword>
<evidence type="ECO:0000313" key="5">
    <source>
        <dbReference type="Proteomes" id="UP000473278"/>
    </source>
</evidence>
<reference evidence="4 5" key="1">
    <citation type="submission" date="2020-02" db="EMBL/GenBank/DDBJ databases">
        <title>Balneolaceae bacterium YR4-1, complete genome.</title>
        <authorList>
            <person name="Li Y."/>
            <person name="Wu S."/>
        </authorList>
    </citation>
    <scope>NUCLEOTIDE SEQUENCE [LARGE SCALE GENOMIC DNA]</scope>
    <source>
        <strain evidence="4 5">YR4-1</strain>
    </source>
</reference>
<dbReference type="Gene3D" id="3.10.129.10">
    <property type="entry name" value="Hotdog Thioesterase"/>
    <property type="match status" value="1"/>
</dbReference>
<sequence length="684" mass="75483">MKVLSYTEGQWHKEGKETDLVSAVTGDPVAQMVEADLDYKAACEYARQTGGPVLREMSIHERAFKIKFMGQYLMERKKKYYELSTHTGATKKDSWIDIDGGIITAFLISSKSRRNLTDRPYHVEGDHERMSRKGTFVGQHVCVPRHGVAVHINAFNFPVWGMLEKMAPAIIAGMPVIVKPSPTGSFLAYEVFKDIIESGLLPEGSVQFIAADKPGDLLDHLISQDVVAFTGSATTGKKLKAHPNIIANNVRFNLEADSLNASILGSDVTPVMPEFDLFIDEVAEEMTVKTGQKCTAIRRTIVPKELTEEVIEALKQRLEKTSVGDPSKKETQMGPLASSLQAERFNEQLQQLTEVTDTAYAPTNGHGDAFSAPRLLVCHKPMQVDEVHKLEAFGPMTTVMPYESTKEAIALANKADGSLVGSLFTADDSLAREITMGCAPYHGRFMVINRNSAEESTGHGSPIGSLVHGGPGHAGGGEELGGARAVLHNMQRVALQGSPTTLTNITKQYIKGAETRESEKHPFQKYFEDLEPGESLTTDKRTVNEQDIEDFAELSGDHFYAHTDPKAAARSLFGKIVAHGYFVLSATAGLFVHPDEGPVMLNYGLENLRFLAPVAPGDTIQAKLIVKRKNVRQKKADDKFPFGVVYWDVEVTNQNEEMVAEYTILTLVKRRNRLDIDIFEEEEN</sequence>
<dbReference type="InterPro" id="IPR015590">
    <property type="entry name" value="Aldehyde_DH_dom"/>
</dbReference>
<dbReference type="Gene3D" id="3.40.309.10">
    <property type="entry name" value="Aldehyde Dehydrogenase, Chain A, domain 2"/>
    <property type="match status" value="1"/>
</dbReference>
<dbReference type="Proteomes" id="UP000473278">
    <property type="component" value="Unassembled WGS sequence"/>
</dbReference>
<dbReference type="EMBL" id="JAALLT010000002">
    <property type="protein sequence ID" value="NGP75827.1"/>
    <property type="molecule type" value="Genomic_DNA"/>
</dbReference>
<accession>A0A6M1SZ22</accession>
<evidence type="ECO:0000313" key="4">
    <source>
        <dbReference type="EMBL" id="NGP75827.1"/>
    </source>
</evidence>
<feature type="domain" description="MaoC-like" evidence="3">
    <location>
        <begin position="532"/>
        <end position="635"/>
    </location>
</feature>
<dbReference type="Gene3D" id="3.40.605.10">
    <property type="entry name" value="Aldehyde Dehydrogenase, Chain A, domain 1"/>
    <property type="match status" value="1"/>
</dbReference>
<gene>
    <name evidence="4" type="primary">paaZ</name>
    <name evidence="4" type="ORF">G3570_04230</name>
</gene>
<dbReference type="RefSeq" id="WP_165141223.1">
    <property type="nucleotide sequence ID" value="NZ_JAALLT010000002.1"/>
</dbReference>
<name>A0A6M1SZ22_9BACT</name>
<dbReference type="PANTHER" id="PTHR43111">
    <property type="entry name" value="ALDEHYDE DEHYDROGENASE B-RELATED"/>
    <property type="match status" value="1"/>
</dbReference>
<dbReference type="InterPro" id="IPR011966">
    <property type="entry name" value="PaaN-DH"/>
</dbReference>
<evidence type="ECO:0000259" key="2">
    <source>
        <dbReference type="Pfam" id="PF00171"/>
    </source>
</evidence>
<organism evidence="4 5">
    <name type="scientific">Halalkalibaculum roseum</name>
    <dbReference type="NCBI Taxonomy" id="2709311"/>
    <lineage>
        <taxon>Bacteria</taxon>
        <taxon>Pseudomonadati</taxon>
        <taxon>Balneolota</taxon>
        <taxon>Balneolia</taxon>
        <taxon>Balneolales</taxon>
        <taxon>Balneolaceae</taxon>
        <taxon>Halalkalibaculum</taxon>
    </lineage>
</organism>
<dbReference type="InterPro" id="IPR016163">
    <property type="entry name" value="Ald_DH_C"/>
</dbReference>
<comment type="caution">
    <text evidence="4">The sequence shown here is derived from an EMBL/GenBank/DDBJ whole genome shotgun (WGS) entry which is preliminary data.</text>
</comment>
<dbReference type="InterPro" id="IPR016162">
    <property type="entry name" value="Ald_DH_N"/>
</dbReference>
<protein>
    <submittedName>
        <fullName evidence="4">Phenylacetic acid degradation bifunctional protein PaaZ</fullName>
    </submittedName>
</protein>
<dbReference type="CDD" id="cd07128">
    <property type="entry name" value="ALDH_MaoC-N"/>
    <property type="match status" value="1"/>
</dbReference>